<reference evidence="2" key="1">
    <citation type="submission" date="2023-08" db="EMBL/GenBank/DDBJ databases">
        <authorList>
            <person name="Audoor S."/>
            <person name="Bilcke G."/>
        </authorList>
    </citation>
    <scope>NUCLEOTIDE SEQUENCE</scope>
</reference>
<sequence length="208" mass="23320">MTSCPLVRNQFIRLEAALSMHTIPIFSSAALPQPWDEKSEATTPNKRYNHRATPNQHTTTSMTATVSALNANQTAIPTSPMHQSLPVKRHCSESVWNTRQAQDHQQLMMAFQRNQKEHDGAHSFQSAARKRAYQGDLQQTSFQQMEYTSSSVERIVKKSRLEASSSSLDTMRCDDDEAVSETMLTQGESPSSPSMQDAEEVWNFIGIG</sequence>
<keyword evidence="3" id="KW-1185">Reference proteome</keyword>
<gene>
    <name evidence="2" type="ORF">CYCCA115_LOCUS22730</name>
</gene>
<feature type="region of interest" description="Disordered" evidence="1">
    <location>
        <begin position="34"/>
        <end position="58"/>
    </location>
</feature>
<comment type="caution">
    <text evidence="2">The sequence shown here is derived from an EMBL/GenBank/DDBJ whole genome shotgun (WGS) entry which is preliminary data.</text>
</comment>
<evidence type="ECO:0000313" key="2">
    <source>
        <dbReference type="EMBL" id="CAJ1967348.1"/>
    </source>
</evidence>
<accession>A0AAD2GA37</accession>
<evidence type="ECO:0000313" key="3">
    <source>
        <dbReference type="Proteomes" id="UP001295423"/>
    </source>
</evidence>
<dbReference type="EMBL" id="CAKOGP040002325">
    <property type="protein sequence ID" value="CAJ1967348.1"/>
    <property type="molecule type" value="Genomic_DNA"/>
</dbReference>
<dbReference type="Proteomes" id="UP001295423">
    <property type="component" value="Unassembled WGS sequence"/>
</dbReference>
<proteinExistence type="predicted"/>
<organism evidence="2 3">
    <name type="scientific">Cylindrotheca closterium</name>
    <dbReference type="NCBI Taxonomy" id="2856"/>
    <lineage>
        <taxon>Eukaryota</taxon>
        <taxon>Sar</taxon>
        <taxon>Stramenopiles</taxon>
        <taxon>Ochrophyta</taxon>
        <taxon>Bacillariophyta</taxon>
        <taxon>Bacillariophyceae</taxon>
        <taxon>Bacillariophycidae</taxon>
        <taxon>Bacillariales</taxon>
        <taxon>Bacillariaceae</taxon>
        <taxon>Cylindrotheca</taxon>
    </lineage>
</organism>
<name>A0AAD2GA37_9STRA</name>
<protein>
    <submittedName>
        <fullName evidence="2">Uncharacterized protein</fullName>
    </submittedName>
</protein>
<feature type="compositionally biased region" description="Polar residues" evidence="1">
    <location>
        <begin position="41"/>
        <end position="58"/>
    </location>
</feature>
<evidence type="ECO:0000256" key="1">
    <source>
        <dbReference type="SAM" id="MobiDB-lite"/>
    </source>
</evidence>
<dbReference type="AlphaFoldDB" id="A0AAD2GA37"/>